<dbReference type="Gene3D" id="6.10.340.10">
    <property type="match status" value="1"/>
</dbReference>
<dbReference type="Pfam" id="PF07228">
    <property type="entry name" value="SpoIIE"/>
    <property type="match status" value="1"/>
</dbReference>
<dbReference type="Proteomes" id="UP000236724">
    <property type="component" value="Unassembled WGS sequence"/>
</dbReference>
<evidence type="ECO:0000256" key="1">
    <source>
        <dbReference type="ARBA" id="ARBA00022801"/>
    </source>
</evidence>
<dbReference type="InterPro" id="IPR021796">
    <property type="entry name" value="Tll0287-like_dom"/>
</dbReference>
<keyword evidence="2" id="KW-0175">Coiled coil</keyword>
<dbReference type="GO" id="GO:0007165">
    <property type="term" value="P:signal transduction"/>
    <property type="evidence" value="ECO:0007669"/>
    <property type="project" value="InterPro"/>
</dbReference>
<evidence type="ECO:0000313" key="5">
    <source>
        <dbReference type="EMBL" id="SEH04422.1"/>
    </source>
</evidence>
<feature type="transmembrane region" description="Helical" evidence="3">
    <location>
        <begin position="210"/>
        <end position="228"/>
    </location>
</feature>
<evidence type="ECO:0000256" key="2">
    <source>
        <dbReference type="SAM" id="Coils"/>
    </source>
</evidence>
<dbReference type="SMART" id="SM00331">
    <property type="entry name" value="PP2C_SIG"/>
    <property type="match status" value="1"/>
</dbReference>
<reference evidence="5 6" key="1">
    <citation type="submission" date="2016-10" db="EMBL/GenBank/DDBJ databases">
        <authorList>
            <person name="de Groot N.N."/>
        </authorList>
    </citation>
    <scope>NUCLEOTIDE SEQUENCE [LARGE SCALE GENOMIC DNA]</scope>
    <source>
        <strain evidence="5">MBHS1</strain>
    </source>
</reference>
<organism evidence="5 6">
    <name type="scientific">Candidatus Venteria ishoeyi</name>
    <dbReference type="NCBI Taxonomy" id="1899563"/>
    <lineage>
        <taxon>Bacteria</taxon>
        <taxon>Pseudomonadati</taxon>
        <taxon>Pseudomonadota</taxon>
        <taxon>Gammaproteobacteria</taxon>
        <taxon>Thiotrichales</taxon>
        <taxon>Thiotrichaceae</taxon>
        <taxon>Venteria</taxon>
    </lineage>
</organism>
<keyword evidence="6" id="KW-1185">Reference proteome</keyword>
<dbReference type="InterPro" id="IPR036457">
    <property type="entry name" value="PPM-type-like_dom_sf"/>
</dbReference>
<dbReference type="SMART" id="SM00304">
    <property type="entry name" value="HAMP"/>
    <property type="match status" value="1"/>
</dbReference>
<dbReference type="PROSITE" id="PS50885">
    <property type="entry name" value="HAMP"/>
    <property type="match status" value="1"/>
</dbReference>
<feature type="domain" description="HAMP" evidence="4">
    <location>
        <begin position="230"/>
        <end position="281"/>
    </location>
</feature>
<dbReference type="PANTHER" id="PTHR43156:SF2">
    <property type="entry name" value="STAGE II SPORULATION PROTEIN E"/>
    <property type="match status" value="1"/>
</dbReference>
<feature type="coiled-coil region" evidence="2">
    <location>
        <begin position="269"/>
        <end position="321"/>
    </location>
</feature>
<evidence type="ECO:0000313" key="6">
    <source>
        <dbReference type="Proteomes" id="UP000236724"/>
    </source>
</evidence>
<sequence length="567" mass="64977">MSLQARLLLAIGSVLLFAFIILEAFHFQDSKQNAAQDLQDQAEKVRSLLMAYRTTQQKVFLEDKVKLDPVTLKFLPAYAIGQISHEYPKWDSSGFSFNNVSDQPRNPEHQADKLELEAIAYFRKNPEKKILFKPFENEVGEPYYLYARPIWIKERCIKCHGKREDAPETIRKLYDKAWGYKVGDLRGLMSIKLPASTLHARTQESFINNLILQLAVFMVIFAIVIWIFRKYVTSPLLSMGEAMRQVARGHYDQRISGFSGEFATLSDNFNHMTKELNAHQEALKTLNNELEDRVEQRTQELNEANQKIHTLNKQLRSENVRMSAELDVTRKIQQMLLPNEQELKLIPDLDIAGFMEPASEVGGDYYDVLQYEGKVKIGIGDVTGHGLESGMLMLMVQMAVRTLLTSNITDPKAFMEILNRAIFDNIKRMGTDKNLTLALLDYDNGKFNLSGQHEDVLIMRHGGLVERIDTTDLGFWIGVESNISDFLALRDIHIEPGEGMVLYTDGITEARNTDKRQYSVERLCTVLSNNWQYPAEQIRNAVIEDVHAYIGSEELLDDLTLLVFKRK</sequence>
<keyword evidence="1 5" id="KW-0378">Hydrolase</keyword>
<dbReference type="GO" id="GO:0016791">
    <property type="term" value="F:phosphatase activity"/>
    <property type="evidence" value="ECO:0007669"/>
    <property type="project" value="TreeGrafter"/>
</dbReference>
<protein>
    <submittedName>
        <fullName evidence="5">Phosphoserine phosphatase RsbU</fullName>
        <ecNumber evidence="5">3.1.3.3</ecNumber>
    </submittedName>
</protein>
<gene>
    <name evidence="5" type="primary">rsbU_2</name>
    <name evidence="5" type="ORF">MBHS_00268</name>
</gene>
<dbReference type="InterPro" id="IPR052016">
    <property type="entry name" value="Bact_Sigma-Reg"/>
</dbReference>
<dbReference type="CDD" id="cd06225">
    <property type="entry name" value="HAMP"/>
    <property type="match status" value="1"/>
</dbReference>
<dbReference type="EMBL" id="FMSV02000051">
    <property type="protein sequence ID" value="SEH04422.1"/>
    <property type="molecule type" value="Genomic_DNA"/>
</dbReference>
<dbReference type="InterPro" id="IPR001932">
    <property type="entry name" value="PPM-type_phosphatase-like_dom"/>
</dbReference>
<evidence type="ECO:0000259" key="4">
    <source>
        <dbReference type="PROSITE" id="PS50885"/>
    </source>
</evidence>
<dbReference type="SUPFAM" id="SSF158472">
    <property type="entry name" value="HAMP domain-like"/>
    <property type="match status" value="1"/>
</dbReference>
<accession>A0A1H6F2X6</accession>
<dbReference type="Pfam" id="PF00672">
    <property type="entry name" value="HAMP"/>
    <property type="match status" value="1"/>
</dbReference>
<dbReference type="OrthoDB" id="5616541at2"/>
<dbReference type="AlphaFoldDB" id="A0A1H6F2X6"/>
<dbReference type="InterPro" id="IPR003660">
    <property type="entry name" value="HAMP_dom"/>
</dbReference>
<dbReference type="GO" id="GO:0016020">
    <property type="term" value="C:membrane"/>
    <property type="evidence" value="ECO:0007669"/>
    <property type="project" value="InterPro"/>
</dbReference>
<keyword evidence="3" id="KW-0812">Transmembrane</keyword>
<name>A0A1H6F2X6_9GAMM</name>
<proteinExistence type="predicted"/>
<dbReference type="RefSeq" id="WP_103918491.1">
    <property type="nucleotide sequence ID" value="NZ_FMSV02000051.1"/>
</dbReference>
<keyword evidence="3" id="KW-1133">Transmembrane helix</keyword>
<dbReference type="PANTHER" id="PTHR43156">
    <property type="entry name" value="STAGE II SPORULATION PROTEIN E-RELATED"/>
    <property type="match status" value="1"/>
</dbReference>
<dbReference type="Gene3D" id="3.60.40.10">
    <property type="entry name" value="PPM-type phosphatase domain"/>
    <property type="match status" value="1"/>
</dbReference>
<dbReference type="EC" id="3.1.3.3" evidence="5"/>
<dbReference type="Pfam" id="PF11845">
    <property type="entry name" value="Tll0287-like"/>
    <property type="match status" value="1"/>
</dbReference>
<keyword evidence="3" id="KW-0472">Membrane</keyword>
<evidence type="ECO:0000256" key="3">
    <source>
        <dbReference type="SAM" id="Phobius"/>
    </source>
</evidence>